<dbReference type="AlphaFoldDB" id="A0A090QZG1"/>
<evidence type="ECO:0000313" key="3">
    <source>
        <dbReference type="Proteomes" id="UP000029227"/>
    </source>
</evidence>
<keyword evidence="1" id="KW-0812">Transmembrane</keyword>
<comment type="caution">
    <text evidence="2">The sequence shown here is derived from an EMBL/GenBank/DDBJ whole genome shotgun (WGS) entry which is preliminary data.</text>
</comment>
<accession>A0A090QZG1</accession>
<evidence type="ECO:0000313" key="2">
    <source>
        <dbReference type="EMBL" id="GAL08545.1"/>
    </source>
</evidence>
<dbReference type="STRING" id="754436.JCM19237_798"/>
<organism evidence="2 3">
    <name type="scientific">Photobacterium aphoticum</name>
    <dbReference type="NCBI Taxonomy" id="754436"/>
    <lineage>
        <taxon>Bacteria</taxon>
        <taxon>Pseudomonadati</taxon>
        <taxon>Pseudomonadota</taxon>
        <taxon>Gammaproteobacteria</taxon>
        <taxon>Vibrionales</taxon>
        <taxon>Vibrionaceae</taxon>
        <taxon>Photobacterium</taxon>
    </lineage>
</organism>
<name>A0A090QZG1_9GAMM</name>
<dbReference type="Proteomes" id="UP000029227">
    <property type="component" value="Unassembled WGS sequence"/>
</dbReference>
<dbReference type="EMBL" id="BBMN01000027">
    <property type="protein sequence ID" value="GAL08545.1"/>
    <property type="molecule type" value="Genomic_DNA"/>
</dbReference>
<proteinExistence type="predicted"/>
<gene>
    <name evidence="2" type="ORF">JCM19237_798</name>
</gene>
<dbReference type="EC" id="2.7.1.69" evidence="2"/>
<dbReference type="GO" id="GO:0016740">
    <property type="term" value="F:transferase activity"/>
    <property type="evidence" value="ECO:0007669"/>
    <property type="project" value="UniProtKB-KW"/>
</dbReference>
<keyword evidence="1" id="KW-0472">Membrane</keyword>
<protein>
    <submittedName>
        <fullName evidence="2">PTS system fructose-specific IIB /IIC component</fullName>
        <ecNumber evidence="2">2.7.1.69</ecNumber>
    </submittedName>
</protein>
<feature type="transmembrane region" description="Helical" evidence="1">
    <location>
        <begin position="12"/>
        <end position="32"/>
    </location>
</feature>
<evidence type="ECO:0000256" key="1">
    <source>
        <dbReference type="SAM" id="Phobius"/>
    </source>
</evidence>
<keyword evidence="2" id="KW-0808">Transferase</keyword>
<sequence length="39" mass="4263">MYDWLTWMTNTYSASTFIIGAIIGAMIGFDFGGPVNKTA</sequence>
<keyword evidence="1" id="KW-1133">Transmembrane helix</keyword>
<reference evidence="2 3" key="1">
    <citation type="journal article" date="2014" name="Genome Announc.">
        <title>Draft Genome Sequences of Two Vibrionaceae Species, Vibrio ponticus C121 and Photobacterium aphoticum C119, Isolated as Coral Reef Microbiota.</title>
        <authorList>
            <person name="Al-saari N."/>
            <person name="Meirelles P.M."/>
            <person name="Mino S."/>
            <person name="Suda W."/>
            <person name="Oshima K."/>
            <person name="Hattori M."/>
            <person name="Ohkuma M."/>
            <person name="Thompson F.L."/>
            <person name="Gomez-Gil B."/>
            <person name="Sawabe T."/>
            <person name="Sawabe T."/>
        </authorList>
    </citation>
    <scope>NUCLEOTIDE SEQUENCE [LARGE SCALE GENOMIC DNA]</scope>
    <source>
        <strain evidence="2 3">JCM 19237</strain>
    </source>
</reference>